<reference evidence="1 2" key="1">
    <citation type="submission" date="2017-04" db="EMBL/GenBank/DDBJ databases">
        <title>Weissella cibaria strain m2 complete genome.</title>
        <authorList>
            <person name="Pan Q."/>
            <person name="Tan M."/>
            <person name="Yao F."/>
            <person name="Su S."/>
        </authorList>
    </citation>
    <scope>NUCLEOTIDE SEQUENCE [LARGE SCALE GENOMIC DNA]</scope>
    <source>
        <strain evidence="1 2">M2</strain>
    </source>
</reference>
<accession>A0A2S1KQR4</accession>
<gene>
    <name evidence="1" type="ORF">B6254_0944</name>
</gene>
<sequence length="48" mass="5694">MKNELRLEAQKRMNRAFKAEQRDNNDGTVSYFETSVADVLNWVAEYVR</sequence>
<dbReference type="RefSeq" id="WP_199912158.1">
    <property type="nucleotide sequence ID" value="NZ_CP020928.1"/>
</dbReference>
<dbReference type="Proteomes" id="UP000244870">
    <property type="component" value="Chromosome"/>
</dbReference>
<name>A0A2S1KQR4_9LACO</name>
<organism evidence="1 2">
    <name type="scientific">Weissella cibaria</name>
    <dbReference type="NCBI Taxonomy" id="137591"/>
    <lineage>
        <taxon>Bacteria</taxon>
        <taxon>Bacillati</taxon>
        <taxon>Bacillota</taxon>
        <taxon>Bacilli</taxon>
        <taxon>Lactobacillales</taxon>
        <taxon>Lactobacillaceae</taxon>
        <taxon>Weissella</taxon>
    </lineage>
</organism>
<evidence type="ECO:0000313" key="2">
    <source>
        <dbReference type="Proteomes" id="UP000244870"/>
    </source>
</evidence>
<protein>
    <submittedName>
        <fullName evidence="1">Uncharacterized protein</fullName>
    </submittedName>
</protein>
<dbReference type="EMBL" id="CP020928">
    <property type="protein sequence ID" value="AWF95351.1"/>
    <property type="molecule type" value="Genomic_DNA"/>
</dbReference>
<evidence type="ECO:0000313" key="1">
    <source>
        <dbReference type="EMBL" id="AWF95351.1"/>
    </source>
</evidence>
<proteinExistence type="predicted"/>
<dbReference type="AlphaFoldDB" id="A0A2S1KQR4"/>